<dbReference type="InterPro" id="IPR008978">
    <property type="entry name" value="HSP20-like_chaperone"/>
</dbReference>
<sequence>MTMALDPFFRDLNRLATEVFGSSRMPQTMAMDAYRSGENYVVEFDLPGIDPQSLEVHAENNTLTVRAQRPDRTGGEGDAAVRYLAAERPRGAFSRQLSLGDGLDLDHITADYTDGVLTVTLPVAEQAKPRRIEVGHGGGRKVIEGAPAE</sequence>
<evidence type="ECO:0000313" key="5">
    <source>
        <dbReference type="Proteomes" id="UP000584374"/>
    </source>
</evidence>
<keyword evidence="5" id="KW-1185">Reference proteome</keyword>
<dbReference type="PROSITE" id="PS01031">
    <property type="entry name" value="SHSP"/>
    <property type="match status" value="1"/>
</dbReference>
<organism evidence="4 5">
    <name type="scientific">Saccharopolyspora phatthalungensis</name>
    <dbReference type="NCBI Taxonomy" id="664693"/>
    <lineage>
        <taxon>Bacteria</taxon>
        <taxon>Bacillati</taxon>
        <taxon>Actinomycetota</taxon>
        <taxon>Actinomycetes</taxon>
        <taxon>Pseudonocardiales</taxon>
        <taxon>Pseudonocardiaceae</taxon>
        <taxon>Saccharopolyspora</taxon>
    </lineage>
</organism>
<dbReference type="PANTHER" id="PTHR11527">
    <property type="entry name" value="HEAT-SHOCK PROTEIN 20 FAMILY MEMBER"/>
    <property type="match status" value="1"/>
</dbReference>
<evidence type="ECO:0000256" key="1">
    <source>
        <dbReference type="PROSITE-ProRule" id="PRU00285"/>
    </source>
</evidence>
<feature type="domain" description="SHSP" evidence="3">
    <location>
        <begin position="22"/>
        <end position="137"/>
    </location>
</feature>
<gene>
    <name evidence="4" type="ORF">BJ970_005862</name>
</gene>
<protein>
    <submittedName>
        <fullName evidence="4">HSP20 family protein</fullName>
    </submittedName>
</protein>
<dbReference type="Gene3D" id="2.60.40.790">
    <property type="match status" value="1"/>
</dbReference>
<reference evidence="4 5" key="1">
    <citation type="submission" date="2020-08" db="EMBL/GenBank/DDBJ databases">
        <title>Sequencing the genomes of 1000 actinobacteria strains.</title>
        <authorList>
            <person name="Klenk H.-P."/>
        </authorList>
    </citation>
    <scope>NUCLEOTIDE SEQUENCE [LARGE SCALE GENOMIC DNA]</scope>
    <source>
        <strain evidence="4 5">DSM 45584</strain>
    </source>
</reference>
<dbReference type="InterPro" id="IPR031107">
    <property type="entry name" value="Small_HSP"/>
</dbReference>
<dbReference type="CDD" id="cd06464">
    <property type="entry name" value="ACD_sHsps-like"/>
    <property type="match status" value="1"/>
</dbReference>
<name>A0A840QJS5_9PSEU</name>
<dbReference type="InterPro" id="IPR002068">
    <property type="entry name" value="A-crystallin/Hsp20_dom"/>
</dbReference>
<comment type="caution">
    <text evidence="4">The sequence shown here is derived from an EMBL/GenBank/DDBJ whole genome shotgun (WGS) entry which is preliminary data.</text>
</comment>
<dbReference type="RefSeq" id="WP_184729960.1">
    <property type="nucleotide sequence ID" value="NZ_JACHIW010000002.1"/>
</dbReference>
<accession>A0A840QJS5</accession>
<dbReference type="AlphaFoldDB" id="A0A840QJS5"/>
<dbReference type="Proteomes" id="UP000584374">
    <property type="component" value="Unassembled WGS sequence"/>
</dbReference>
<evidence type="ECO:0000256" key="2">
    <source>
        <dbReference type="RuleBase" id="RU003616"/>
    </source>
</evidence>
<dbReference type="SUPFAM" id="SSF49764">
    <property type="entry name" value="HSP20-like chaperones"/>
    <property type="match status" value="1"/>
</dbReference>
<evidence type="ECO:0000313" key="4">
    <source>
        <dbReference type="EMBL" id="MBB5158263.1"/>
    </source>
</evidence>
<proteinExistence type="inferred from homology"/>
<evidence type="ECO:0000259" key="3">
    <source>
        <dbReference type="PROSITE" id="PS01031"/>
    </source>
</evidence>
<comment type="similarity">
    <text evidence="1 2">Belongs to the small heat shock protein (HSP20) family.</text>
</comment>
<dbReference type="Pfam" id="PF00011">
    <property type="entry name" value="HSP20"/>
    <property type="match status" value="1"/>
</dbReference>
<dbReference type="EMBL" id="JACHIW010000002">
    <property type="protein sequence ID" value="MBB5158263.1"/>
    <property type="molecule type" value="Genomic_DNA"/>
</dbReference>